<dbReference type="DNASU" id="2612399"/>
<dbReference type="Proteomes" id="UP000000584">
    <property type="component" value="Chromosome II"/>
</dbReference>
<reference evidence="1 2" key="1">
    <citation type="journal article" date="2000" name="Nature">
        <title>DNA sequence of both chromosomes of the cholera pathogen Vibrio cholerae.</title>
        <authorList>
            <person name="Heidelberg J.F."/>
            <person name="Eisen J.A."/>
            <person name="Nelson W.C."/>
            <person name="Clayton R.A."/>
            <person name="Gwinn M.L."/>
            <person name="Dodson R.J."/>
            <person name="Haft D.H."/>
            <person name="Hickey E.K."/>
            <person name="Peterson J.D."/>
            <person name="Umayam L.A."/>
            <person name="Gill S.R."/>
            <person name="Nelson K.E."/>
            <person name="Read T.D."/>
            <person name="Tettelin H."/>
            <person name="Richardson D."/>
            <person name="Ermolaeva M.D."/>
            <person name="Vamathevan J."/>
            <person name="Bass S."/>
            <person name="Qin H."/>
            <person name="Dragoi I."/>
            <person name="Sellers P."/>
            <person name="McDonald L."/>
            <person name="Utterback T."/>
            <person name="Fleishmann R.D."/>
            <person name="Nierman W.C."/>
            <person name="White O."/>
            <person name="Salzberg S.L."/>
            <person name="Smith H.O."/>
            <person name="Colwell R.R."/>
            <person name="Mekalanos J.J."/>
            <person name="Venter J.C."/>
            <person name="Fraser C.M."/>
        </authorList>
    </citation>
    <scope>NUCLEOTIDE SEQUENCE [LARGE SCALE GENOMIC DNA]</scope>
    <source>
        <strain evidence="2">ATCC 39315 / El Tor Inaba N16961</strain>
    </source>
</reference>
<dbReference type="HOGENOM" id="CLU_2002949_0_0_6"/>
<dbReference type="PIR" id="H82468">
    <property type="entry name" value="H82468"/>
</dbReference>
<sequence length="124" mass="13658">MIGWASYELADLTDSVLSSNFDGYREADAKFTTKMKAFFGDKEAQAQDVQYYGADPAKYEVKPMSPPEYMTGGYNRSPISTPSSYLAAQAGEMKLKVEVSDDRVKVTPTYLPKGFSVDPDTGIN</sequence>
<dbReference type="EnsemblBacteria" id="AAF96277">
    <property type="protein sequence ID" value="AAF96277"/>
    <property type="gene ID" value="VC_A0369"/>
</dbReference>
<dbReference type="EMBL" id="AE003853">
    <property type="protein sequence ID" value="AAF96277.1"/>
    <property type="molecule type" value="Genomic_DNA"/>
</dbReference>
<accession>Q9KMI1</accession>
<dbReference type="AlphaFoldDB" id="Q9KMI1"/>
<proteinExistence type="predicted"/>
<keyword evidence="2" id="KW-1185">Reference proteome</keyword>
<protein>
    <submittedName>
        <fullName evidence="1">Uncharacterized protein</fullName>
    </submittedName>
</protein>
<organism evidence="1 2">
    <name type="scientific">Vibrio cholerae serotype O1 (strain ATCC 39315 / El Tor Inaba N16961)</name>
    <dbReference type="NCBI Taxonomy" id="243277"/>
    <lineage>
        <taxon>Bacteria</taxon>
        <taxon>Pseudomonadati</taxon>
        <taxon>Pseudomonadota</taxon>
        <taxon>Gammaproteobacteria</taxon>
        <taxon>Vibrionales</taxon>
        <taxon>Vibrionaceae</taxon>
        <taxon>Vibrio</taxon>
    </lineage>
</organism>
<evidence type="ECO:0000313" key="1">
    <source>
        <dbReference type="EMBL" id="AAF96277.1"/>
    </source>
</evidence>
<dbReference type="KEGG" id="vch:VC_A0369"/>
<evidence type="ECO:0000313" key="2">
    <source>
        <dbReference type="Proteomes" id="UP000000584"/>
    </source>
</evidence>
<dbReference type="PATRIC" id="fig|243277.26.peg.3001"/>
<name>Q9KMI1_VIBCH</name>
<gene>
    <name evidence="1" type="ordered locus">VC_A0369</name>
</gene>